<evidence type="ECO:0000259" key="2">
    <source>
        <dbReference type="Pfam" id="PF10979"/>
    </source>
</evidence>
<evidence type="ECO:0000256" key="1">
    <source>
        <dbReference type="SAM" id="MobiDB-lite"/>
    </source>
</evidence>
<protein>
    <submittedName>
        <fullName evidence="4">DUF2786 domain-containing protein</fullName>
    </submittedName>
</protein>
<dbReference type="AlphaFoldDB" id="A0AAP7CC85"/>
<dbReference type="Pfam" id="PF23771">
    <property type="entry name" value="DUF7168"/>
    <property type="match status" value="1"/>
</dbReference>
<dbReference type="EMBL" id="JAAUVV010000003">
    <property type="protein sequence ID" value="NJJ03288.1"/>
    <property type="molecule type" value="Genomic_DNA"/>
</dbReference>
<proteinExistence type="predicted"/>
<dbReference type="RefSeq" id="WP_141740849.1">
    <property type="nucleotide sequence ID" value="NZ_JAAUVV010000003.1"/>
</dbReference>
<comment type="caution">
    <text evidence="4">The sequence shown here is derived from an EMBL/GenBank/DDBJ whole genome shotgun (WGS) entry which is preliminary data.</text>
</comment>
<dbReference type="Pfam" id="PF10979">
    <property type="entry name" value="DUF2786"/>
    <property type="match status" value="1"/>
</dbReference>
<dbReference type="Proteomes" id="UP000591626">
    <property type="component" value="Unassembled WGS sequence"/>
</dbReference>
<gene>
    <name evidence="4" type="ORF">HC138_02720</name>
</gene>
<evidence type="ECO:0000313" key="4">
    <source>
        <dbReference type="EMBL" id="NJJ03288.1"/>
    </source>
</evidence>
<evidence type="ECO:0000259" key="3">
    <source>
        <dbReference type="Pfam" id="PF23771"/>
    </source>
</evidence>
<reference evidence="4 5" key="1">
    <citation type="submission" date="2020-03" db="EMBL/GenBank/DDBJ databases">
        <title>Draft genome sequences of bacterial isolates from the female urobiome.</title>
        <authorList>
            <person name="Miller-Ensminger T."/>
            <person name="Wolfe A.J."/>
            <person name="Putonti C."/>
        </authorList>
    </citation>
    <scope>NUCLEOTIDE SEQUENCE [LARGE SCALE GENOMIC DNA]</scope>
    <source>
        <strain evidence="4 5">UMB8490</strain>
    </source>
</reference>
<feature type="domain" description="DUF7168" evidence="3">
    <location>
        <begin position="68"/>
        <end position="185"/>
    </location>
</feature>
<organism evidence="4 5">
    <name type="scientific">Corynebacterium coyleae</name>
    <dbReference type="NCBI Taxonomy" id="53374"/>
    <lineage>
        <taxon>Bacteria</taxon>
        <taxon>Bacillati</taxon>
        <taxon>Actinomycetota</taxon>
        <taxon>Actinomycetes</taxon>
        <taxon>Mycobacteriales</taxon>
        <taxon>Corynebacteriaceae</taxon>
        <taxon>Corynebacterium</taxon>
    </lineage>
</organism>
<feature type="region of interest" description="Disordered" evidence="1">
    <location>
        <begin position="219"/>
        <end position="238"/>
    </location>
</feature>
<sequence length="238" mass="26471">MRTEEKIKQRVQKLLNQANDREGTPEGDAFYARAFELMAQYGYDERDLASPDAGDNVGHRAYTFRGAYTDMQATLLHSIARSLHCTGFTQRVYNSTRVKDADIFGLQRHLDRVDMLYALLLPVMLAESQKIRATNFGESVVVMRRSFMQGFATSIGKRLMKAEEGAAKGDSEYALVLVDDAAKAEQARSKFAEEQGFVLSAHQTNRSFDPGAYLSGHAAGENSDLGQTRVKSRAALPF</sequence>
<dbReference type="InterPro" id="IPR024498">
    <property type="entry name" value="DUF2786"/>
</dbReference>
<feature type="domain" description="DUF2786" evidence="2">
    <location>
        <begin position="6"/>
        <end position="42"/>
    </location>
</feature>
<name>A0AAP7CC85_9CORY</name>
<accession>A0AAP7CC85</accession>
<dbReference type="InterPro" id="IPR055592">
    <property type="entry name" value="DUF7168"/>
</dbReference>
<evidence type="ECO:0000313" key="5">
    <source>
        <dbReference type="Proteomes" id="UP000591626"/>
    </source>
</evidence>